<organism evidence="10 11">
    <name type="scientific">Collibacillus ludicampi</name>
    <dbReference type="NCBI Taxonomy" id="2771369"/>
    <lineage>
        <taxon>Bacteria</taxon>
        <taxon>Bacillati</taxon>
        <taxon>Bacillota</taxon>
        <taxon>Bacilli</taxon>
        <taxon>Bacillales</taxon>
        <taxon>Alicyclobacillaceae</taxon>
        <taxon>Collibacillus</taxon>
    </lineage>
</organism>
<dbReference type="CDD" id="cd08209">
    <property type="entry name" value="RLP_DK-MTP-1-P-enolase"/>
    <property type="match status" value="1"/>
</dbReference>
<dbReference type="SFLD" id="SFLDF00157">
    <property type="entry name" value="2_3-diketo-5-methylthiopentyl"/>
    <property type="match status" value="1"/>
</dbReference>
<dbReference type="NCBIfam" id="TIGR03332">
    <property type="entry name" value="salvage_mtnW"/>
    <property type="match status" value="1"/>
</dbReference>
<dbReference type="SUPFAM" id="SSF54966">
    <property type="entry name" value="RuBisCO, large subunit, small (N-terminal) domain"/>
    <property type="match status" value="1"/>
</dbReference>
<dbReference type="NCBIfam" id="NF007095">
    <property type="entry name" value="PRK09549.1"/>
    <property type="match status" value="1"/>
</dbReference>
<evidence type="ECO:0000259" key="9">
    <source>
        <dbReference type="Pfam" id="PF02788"/>
    </source>
</evidence>
<dbReference type="SUPFAM" id="SSF51649">
    <property type="entry name" value="RuBisCo, C-terminal domain"/>
    <property type="match status" value="1"/>
</dbReference>
<evidence type="ECO:0000259" key="8">
    <source>
        <dbReference type="Pfam" id="PF00016"/>
    </source>
</evidence>
<keyword evidence="2" id="KW-0479">Metal-binding</keyword>
<dbReference type="Proteomes" id="UP001057291">
    <property type="component" value="Unassembled WGS sequence"/>
</dbReference>
<proteinExistence type="inferred from homology"/>
<comment type="caution">
    <text evidence="10">The sequence shown here is derived from an EMBL/GenBank/DDBJ whole genome shotgun (WGS) entry which is preliminary data.</text>
</comment>
<keyword evidence="1" id="KW-0028">Amino-acid biosynthesis</keyword>
<keyword evidence="4" id="KW-0486">Methionine biosynthesis</keyword>
<keyword evidence="5" id="KW-0413">Isomerase</keyword>
<keyword evidence="11" id="KW-1185">Reference proteome</keyword>
<dbReference type="GO" id="GO:0015977">
    <property type="term" value="P:carbon fixation"/>
    <property type="evidence" value="ECO:0007669"/>
    <property type="project" value="InterPro"/>
</dbReference>
<evidence type="ECO:0000256" key="2">
    <source>
        <dbReference type="ARBA" id="ARBA00022723"/>
    </source>
</evidence>
<dbReference type="GO" id="GO:0016984">
    <property type="term" value="F:ribulose-bisphosphate carboxylase activity"/>
    <property type="evidence" value="ECO:0007669"/>
    <property type="project" value="InterPro"/>
</dbReference>
<dbReference type="InterPro" id="IPR000685">
    <property type="entry name" value="RuBisCO_lsu_C"/>
</dbReference>
<evidence type="ECO:0000313" key="11">
    <source>
        <dbReference type="Proteomes" id="UP001057291"/>
    </source>
</evidence>
<dbReference type="GO" id="GO:0043715">
    <property type="term" value="F:2,3-diketo-5-methylthiopentyl-1-phosphate enolase activity"/>
    <property type="evidence" value="ECO:0007669"/>
    <property type="project" value="UniProtKB-EC"/>
</dbReference>
<dbReference type="Pfam" id="PF02788">
    <property type="entry name" value="RuBisCO_large_N"/>
    <property type="match status" value="1"/>
</dbReference>
<evidence type="ECO:0000256" key="6">
    <source>
        <dbReference type="NCBIfam" id="TIGR03332"/>
    </source>
</evidence>
<reference evidence="10" key="1">
    <citation type="journal article" date="2023" name="Int. J. Syst. Evol. Microbiol.">
        <title>Collibacillus ludicampi gen. nov., sp. nov., a new soil bacterium of the family Alicyclobacillaceae.</title>
        <authorList>
            <person name="Jojima T."/>
            <person name="Ioku Y."/>
            <person name="Fukuta Y."/>
            <person name="Shirasaka N."/>
            <person name="Matsumura Y."/>
            <person name="Mori M."/>
        </authorList>
    </citation>
    <scope>NUCLEOTIDE SEQUENCE</scope>
    <source>
        <strain evidence="10">TP075</strain>
    </source>
</reference>
<dbReference type="InterPro" id="IPR036422">
    <property type="entry name" value="RuBisCO_lsu_N_sf"/>
</dbReference>
<keyword evidence="3" id="KW-0460">Magnesium</keyword>
<evidence type="ECO:0000256" key="1">
    <source>
        <dbReference type="ARBA" id="ARBA00022605"/>
    </source>
</evidence>
<feature type="domain" description="Ribulose bisphosphate carboxylase large subunit C-terminal" evidence="8">
    <location>
        <begin position="125"/>
        <end position="405"/>
    </location>
</feature>
<evidence type="ECO:0000313" key="10">
    <source>
        <dbReference type="EMBL" id="GIM44838.1"/>
    </source>
</evidence>
<dbReference type="InterPro" id="IPR036376">
    <property type="entry name" value="RuBisCO_lsu_C_sf"/>
</dbReference>
<dbReference type="SFLD" id="SFLDS00014">
    <property type="entry name" value="RuBisCO"/>
    <property type="match status" value="1"/>
</dbReference>
<dbReference type="GO" id="GO:0019509">
    <property type="term" value="P:L-methionine salvage from methylthioadenosine"/>
    <property type="evidence" value="ECO:0007669"/>
    <property type="project" value="UniProtKB-UniRule"/>
</dbReference>
<gene>
    <name evidence="10" type="primary">mtnW</name>
    <name evidence="10" type="ORF">DNHGIG_03870</name>
</gene>
<comment type="similarity">
    <text evidence="7">Belongs to the RuBisCO large chain family.</text>
</comment>
<name>A0AAV4LAW2_9BACL</name>
<dbReference type="PANTHER" id="PTHR42704">
    <property type="entry name" value="RIBULOSE BISPHOSPHATE CARBOXYLASE"/>
    <property type="match status" value="1"/>
</dbReference>
<dbReference type="SFLD" id="SFLDG00301">
    <property type="entry name" value="RuBisCO-like_proteins"/>
    <property type="match status" value="1"/>
</dbReference>
<dbReference type="EMBL" id="BOQE01000001">
    <property type="protein sequence ID" value="GIM44838.1"/>
    <property type="molecule type" value="Genomic_DNA"/>
</dbReference>
<dbReference type="EC" id="5.3.2.5" evidence="6"/>
<dbReference type="InterPro" id="IPR017717">
    <property type="entry name" value="Diketo-Methiopentyl-P_enolase"/>
</dbReference>
<dbReference type="Gene3D" id="3.30.70.150">
    <property type="entry name" value="RuBisCO large subunit, N-terminal domain"/>
    <property type="match status" value="1"/>
</dbReference>
<evidence type="ECO:0000256" key="4">
    <source>
        <dbReference type="ARBA" id="ARBA00023167"/>
    </source>
</evidence>
<dbReference type="RefSeq" id="WP_282198092.1">
    <property type="nucleotide sequence ID" value="NZ_BOQE01000001.1"/>
</dbReference>
<dbReference type="AlphaFoldDB" id="A0AAV4LAW2"/>
<dbReference type="Pfam" id="PF00016">
    <property type="entry name" value="RuBisCO_large"/>
    <property type="match status" value="1"/>
</dbReference>
<dbReference type="PANTHER" id="PTHR42704:SF17">
    <property type="entry name" value="RIBULOSE BISPHOSPHATE CARBOXYLASE LARGE CHAIN"/>
    <property type="match status" value="1"/>
</dbReference>
<evidence type="ECO:0000256" key="5">
    <source>
        <dbReference type="ARBA" id="ARBA00023235"/>
    </source>
</evidence>
<dbReference type="InterPro" id="IPR017443">
    <property type="entry name" value="RuBisCO_lsu_fd_N"/>
</dbReference>
<dbReference type="GO" id="GO:0000287">
    <property type="term" value="F:magnesium ion binding"/>
    <property type="evidence" value="ECO:0007669"/>
    <property type="project" value="InterPro"/>
</dbReference>
<accession>A0AAV4LAW2</accession>
<dbReference type="Gene3D" id="3.20.20.110">
    <property type="entry name" value="Ribulose bisphosphate carboxylase, large subunit, C-terminal domain"/>
    <property type="match status" value="1"/>
</dbReference>
<evidence type="ECO:0000256" key="3">
    <source>
        <dbReference type="ARBA" id="ARBA00022842"/>
    </source>
</evidence>
<dbReference type="InterPro" id="IPR033966">
    <property type="entry name" value="RuBisCO"/>
</dbReference>
<feature type="domain" description="Ribulose bisphosphate carboxylase large subunit ferrodoxin-like N-terminal" evidence="9">
    <location>
        <begin position="6"/>
        <end position="115"/>
    </location>
</feature>
<evidence type="ECO:0000256" key="7">
    <source>
        <dbReference type="RuleBase" id="RU003834"/>
    </source>
</evidence>
<sequence>MHTDTSQFVTATYLVHSKGGDLHKKALGIAHGLTVGTWTELPETKKEEMKKHLGHVVSVEELGKDENGRIKARLTIAYPMINLTPDIPALLTTIFGKLSMDGMIRLVDVTFPEAFVKQFPGPKFGIDGIRKLLGVYNRPLLMSIFKSCIGYDLKTMAEQFYLQAAGGVDLVKDDEILFDETYAPFEKRIEACLRAAENAERETGKKVLYAANLTGPVTEIFTKAKRAVRAGANALLINVLPFGYDVLHRLAADPEITVPLVAHPALAGAFYASDRYGISAPILLGKLMRLAGADFVLYPSPYGSVAMEREETLQIAAHLRGKREGLKTSFPVPSAGIHPGMVPLLYRDFGVDHVVNAGGGIHGHPQGATAGGRAFVAAIDATCKGIPFKEAAAESRELEEALALWGCPEEVS</sequence>
<protein>
    <recommendedName>
        <fullName evidence="6">2,3-diketo-5-methylthiopentyl-1-phosphate enolase</fullName>
        <ecNumber evidence="6">5.3.2.5</ecNumber>
    </recommendedName>
</protein>